<dbReference type="InterPro" id="IPR029068">
    <property type="entry name" value="Glyas_Bleomycin-R_OHBP_Dase"/>
</dbReference>
<dbReference type="InterPro" id="IPR037523">
    <property type="entry name" value="VOC_core"/>
</dbReference>
<dbReference type="SUPFAM" id="SSF54593">
    <property type="entry name" value="Glyoxalase/Bleomycin resistance protein/Dihydroxybiphenyl dioxygenase"/>
    <property type="match status" value="1"/>
</dbReference>
<proteinExistence type="predicted"/>
<dbReference type="Pfam" id="PF00903">
    <property type="entry name" value="Glyoxalase"/>
    <property type="match status" value="1"/>
</dbReference>
<protein>
    <submittedName>
        <fullName evidence="2">VOC family protein</fullName>
    </submittedName>
</protein>
<gene>
    <name evidence="2" type="ORF">LQ318_13450</name>
</gene>
<dbReference type="EMBL" id="JAJNDC010000003">
    <property type="protein sequence ID" value="MCW9713911.1"/>
    <property type="molecule type" value="Genomic_DNA"/>
</dbReference>
<reference evidence="2 3" key="1">
    <citation type="submission" date="2021-11" db="EMBL/GenBank/DDBJ databases">
        <title>Aliifidinibius sp. nov., a new bacterium isolated from saline soil.</title>
        <authorList>
            <person name="Galisteo C."/>
            <person name="De La Haba R."/>
            <person name="Sanchez-Porro C."/>
            <person name="Ventosa A."/>
        </authorList>
    </citation>
    <scope>NUCLEOTIDE SEQUENCE [LARGE SCALE GENOMIC DNA]</scope>
    <source>
        <strain evidence="2 3">KACC 190600</strain>
    </source>
</reference>
<dbReference type="Gene3D" id="3.10.180.10">
    <property type="entry name" value="2,3-Dihydroxybiphenyl 1,2-Dioxygenase, domain 1"/>
    <property type="match status" value="1"/>
</dbReference>
<dbReference type="PROSITE" id="PS51819">
    <property type="entry name" value="VOC"/>
    <property type="match status" value="1"/>
</dbReference>
<evidence type="ECO:0000313" key="2">
    <source>
        <dbReference type="EMBL" id="MCW9713911.1"/>
    </source>
</evidence>
<name>A0ABT3Q1I4_9BACT</name>
<comment type="caution">
    <text evidence="2">The sequence shown here is derived from an EMBL/GenBank/DDBJ whole genome shotgun (WGS) entry which is preliminary data.</text>
</comment>
<dbReference type="RefSeq" id="WP_265790921.1">
    <property type="nucleotide sequence ID" value="NZ_BAABRS010000003.1"/>
</dbReference>
<evidence type="ECO:0000259" key="1">
    <source>
        <dbReference type="PROSITE" id="PS51819"/>
    </source>
</evidence>
<organism evidence="2 3">
    <name type="scientific">Fodinibius salicampi</name>
    <dbReference type="NCBI Taxonomy" id="1920655"/>
    <lineage>
        <taxon>Bacteria</taxon>
        <taxon>Pseudomonadati</taxon>
        <taxon>Balneolota</taxon>
        <taxon>Balneolia</taxon>
        <taxon>Balneolales</taxon>
        <taxon>Balneolaceae</taxon>
        <taxon>Fodinibius</taxon>
    </lineage>
</organism>
<dbReference type="PANTHER" id="PTHR33993:SF2">
    <property type="entry name" value="VOC DOMAIN-CONTAINING PROTEIN"/>
    <property type="match status" value="1"/>
</dbReference>
<dbReference type="InterPro" id="IPR004360">
    <property type="entry name" value="Glyas_Fos-R_dOase_dom"/>
</dbReference>
<dbReference type="CDD" id="cd07247">
    <property type="entry name" value="SgaA_N_like"/>
    <property type="match status" value="1"/>
</dbReference>
<evidence type="ECO:0000313" key="3">
    <source>
        <dbReference type="Proteomes" id="UP001207337"/>
    </source>
</evidence>
<feature type="domain" description="VOC" evidence="1">
    <location>
        <begin position="4"/>
        <end position="130"/>
    </location>
</feature>
<accession>A0ABT3Q1I4</accession>
<dbReference type="PANTHER" id="PTHR33993">
    <property type="entry name" value="GLYOXALASE-RELATED"/>
    <property type="match status" value="1"/>
</dbReference>
<keyword evidence="3" id="KW-1185">Reference proteome</keyword>
<dbReference type="InterPro" id="IPR052164">
    <property type="entry name" value="Anthracycline_SecMetBiosynth"/>
</dbReference>
<dbReference type="Proteomes" id="UP001207337">
    <property type="component" value="Unassembled WGS sequence"/>
</dbReference>
<sequence length="131" mass="14647">MKNPVNWFEIYVQDLHRARKFYEKVLGVEMEEIIVPDEGQEKEDPVFQMLGFPFVNDEPNASGALVKAEGVESGGNSTMVYFTCDDCSVEEGRVEKAGGKIQKEKFSIGEFGFCSICMDSEGNTFGLHSMN</sequence>